<dbReference type="Gene3D" id="3.40.50.300">
    <property type="entry name" value="P-loop containing nucleotide triphosphate hydrolases"/>
    <property type="match status" value="1"/>
</dbReference>
<dbReference type="InterPro" id="IPR011990">
    <property type="entry name" value="TPR-like_helical_dom_sf"/>
</dbReference>
<dbReference type="RefSeq" id="WP_200401147.1">
    <property type="nucleotide sequence ID" value="NZ_CP066831.1"/>
</dbReference>
<dbReference type="InterPro" id="IPR000792">
    <property type="entry name" value="Tscrpt_reg_LuxR_C"/>
</dbReference>
<dbReference type="SUPFAM" id="SSF52540">
    <property type="entry name" value="P-loop containing nucleoside triphosphate hydrolases"/>
    <property type="match status" value="1"/>
</dbReference>
<keyword evidence="3" id="KW-1185">Reference proteome</keyword>
<dbReference type="PANTHER" id="PTHR47691:SF3">
    <property type="entry name" value="HTH-TYPE TRANSCRIPTIONAL REGULATOR RV0890C-RELATED"/>
    <property type="match status" value="1"/>
</dbReference>
<dbReference type="KEGG" id="slf:JEQ17_47540"/>
<gene>
    <name evidence="2" type="ORF">JEQ17_47540</name>
</gene>
<proteinExistence type="predicted"/>
<dbReference type="InterPro" id="IPR016032">
    <property type="entry name" value="Sig_transdc_resp-reg_C-effctor"/>
</dbReference>
<dbReference type="GO" id="GO:0006355">
    <property type="term" value="P:regulation of DNA-templated transcription"/>
    <property type="evidence" value="ECO:0007669"/>
    <property type="project" value="InterPro"/>
</dbReference>
<organism evidence="2 3">
    <name type="scientific">Streptomyces liliifuscus</name>
    <dbReference type="NCBI Taxonomy" id="2797636"/>
    <lineage>
        <taxon>Bacteria</taxon>
        <taxon>Bacillati</taxon>
        <taxon>Actinomycetota</taxon>
        <taxon>Actinomycetes</taxon>
        <taxon>Kitasatosporales</taxon>
        <taxon>Streptomycetaceae</taxon>
        <taxon>Streptomyces</taxon>
    </lineage>
</organism>
<dbReference type="PROSITE" id="PS00622">
    <property type="entry name" value="HTH_LUXR_1"/>
    <property type="match status" value="1"/>
</dbReference>
<sequence>MDEISEGGPGNLPNAVTSFVGRRSELAEVRGLLGSARLVTLTGAGGVGKSRLAVETGIAARSAFPDGVWLIDLAAVREPELVEHAVATALGVANHSNQPAADRLIEYLGRRQTLLLFDNCEHLVQACAVLVDQLLRGCPRVRILATSRQVLDIIGGEYVYQVLPLPVPDPDTESSVEVLSRYESVRLLVDRARAITPGFVVDDINSLAVARLCAQLEGIPLAIELAAARLRSLHLDALVERLADRFGLLTGGSRSALPRQRTLRALIDWSYDLCTPEEQLLWTRLSVFSGGFDLQAAEHICADDGLPRERILDLTDHLVAQSIIQAVEGSGLLRFRMLMTLQEYAGERLKTHENVENVRDRHQEYYGALAVQVAANWSGPGQEAGLARLRADRGNMESALERCISTRRTQRALSMVSALRHHWCADGALSEGRRWLDLALALDAPRLPERATALWVAAWVSLLQGDDSAAEVRLTECDELAGEFGDQVSLCMARSLRGTVAFFRGDLRAALGHFDAASARLAEQGDVEGVLFNGFQTAIARALLQDHQAEQVARQVIAVSERNGEQWARARALYALGLYAWLNGDPDQAKSAARAGLQIQRGFNDHVGAAVMIELLAWVSTTNAEYDHAARLLGAIQSIWGVIGTSLTAFGPHLAGYHTQCEQELQRRLGGAEAFQARLDEGGRMDRRQAISYALNDPEAVAAPEPATTVEVLTPRQQQVARLVAEGLSNRQIAERLVVSTRTVDGHIERILAKLEFSSRAQVAAWVAGAASGVPASL</sequence>
<dbReference type="SMART" id="SM00421">
    <property type="entry name" value="HTH_LUXR"/>
    <property type="match status" value="1"/>
</dbReference>
<dbReference type="EMBL" id="CP066831">
    <property type="protein sequence ID" value="QQM46314.1"/>
    <property type="molecule type" value="Genomic_DNA"/>
</dbReference>
<dbReference type="Gene3D" id="1.10.10.10">
    <property type="entry name" value="Winged helix-like DNA-binding domain superfamily/Winged helix DNA-binding domain"/>
    <property type="match status" value="1"/>
</dbReference>
<dbReference type="Gene3D" id="1.25.40.10">
    <property type="entry name" value="Tetratricopeptide repeat domain"/>
    <property type="match status" value="1"/>
</dbReference>
<dbReference type="PRINTS" id="PR00038">
    <property type="entry name" value="HTHLUXR"/>
</dbReference>
<dbReference type="Pfam" id="PF00196">
    <property type="entry name" value="GerE"/>
    <property type="match status" value="1"/>
</dbReference>
<dbReference type="InterPro" id="IPR027417">
    <property type="entry name" value="P-loop_NTPase"/>
</dbReference>
<dbReference type="SUPFAM" id="SSF46894">
    <property type="entry name" value="C-terminal effector domain of the bipartite response regulators"/>
    <property type="match status" value="1"/>
</dbReference>
<accession>A0A7T7L4I2</accession>
<evidence type="ECO:0000313" key="3">
    <source>
        <dbReference type="Proteomes" id="UP000595636"/>
    </source>
</evidence>
<dbReference type="AlphaFoldDB" id="A0A7T7L4I2"/>
<dbReference type="InterPro" id="IPR036388">
    <property type="entry name" value="WH-like_DNA-bd_sf"/>
</dbReference>
<evidence type="ECO:0000313" key="2">
    <source>
        <dbReference type="EMBL" id="QQM46314.1"/>
    </source>
</evidence>
<protein>
    <submittedName>
        <fullName evidence="2">LuxR family transcriptional regulator</fullName>
    </submittedName>
</protein>
<reference evidence="2 3" key="1">
    <citation type="submission" date="2020-12" db="EMBL/GenBank/DDBJ databases">
        <title>A novel species.</title>
        <authorList>
            <person name="Li K."/>
        </authorList>
    </citation>
    <scope>NUCLEOTIDE SEQUENCE [LARGE SCALE GENOMIC DNA]</scope>
    <source>
        <strain evidence="2 3">ZYC-3</strain>
    </source>
</reference>
<dbReference type="CDD" id="cd06170">
    <property type="entry name" value="LuxR_C_like"/>
    <property type="match status" value="1"/>
</dbReference>
<dbReference type="SUPFAM" id="SSF48452">
    <property type="entry name" value="TPR-like"/>
    <property type="match status" value="1"/>
</dbReference>
<dbReference type="Proteomes" id="UP000595636">
    <property type="component" value="Chromosome"/>
</dbReference>
<feature type="domain" description="HTH luxR-type" evidence="1">
    <location>
        <begin position="706"/>
        <end position="771"/>
    </location>
</feature>
<dbReference type="GO" id="GO:0003677">
    <property type="term" value="F:DNA binding"/>
    <property type="evidence" value="ECO:0007669"/>
    <property type="project" value="InterPro"/>
</dbReference>
<dbReference type="PROSITE" id="PS50043">
    <property type="entry name" value="HTH_LUXR_2"/>
    <property type="match status" value="1"/>
</dbReference>
<evidence type="ECO:0000259" key="1">
    <source>
        <dbReference type="PROSITE" id="PS50043"/>
    </source>
</evidence>
<dbReference type="PANTHER" id="PTHR47691">
    <property type="entry name" value="REGULATOR-RELATED"/>
    <property type="match status" value="1"/>
</dbReference>
<dbReference type="PRINTS" id="PR00364">
    <property type="entry name" value="DISEASERSIST"/>
</dbReference>
<name>A0A7T7L4I2_9ACTN</name>